<feature type="domain" description="FlgD Tudor-like" evidence="8">
    <location>
        <begin position="90"/>
        <end position="231"/>
    </location>
</feature>
<accession>A0AB74U3E1</accession>
<evidence type="ECO:0000256" key="1">
    <source>
        <dbReference type="ARBA" id="ARBA00010577"/>
    </source>
</evidence>
<feature type="domain" description="FlgD/Vpr Ig-like" evidence="7">
    <location>
        <begin position="116"/>
        <end position="189"/>
    </location>
</feature>
<keyword evidence="3 5" id="KW-1005">Bacterial flagellum biogenesis</keyword>
<keyword evidence="9" id="KW-0969">Cilium</keyword>
<proteinExistence type="inferred from homology"/>
<dbReference type="Pfam" id="PF13860">
    <property type="entry name" value="FlgD_ig"/>
    <property type="match status" value="1"/>
</dbReference>
<dbReference type="InterPro" id="IPR005648">
    <property type="entry name" value="FlgD"/>
</dbReference>
<evidence type="ECO:0000259" key="7">
    <source>
        <dbReference type="Pfam" id="PF13860"/>
    </source>
</evidence>
<comment type="similarity">
    <text evidence="1 5">Belongs to the FlgD family.</text>
</comment>
<keyword evidence="9" id="KW-0282">Flagellum</keyword>
<evidence type="ECO:0000256" key="2">
    <source>
        <dbReference type="ARBA" id="ARBA00016013"/>
    </source>
</evidence>
<feature type="region of interest" description="Disordered" evidence="6">
    <location>
        <begin position="1"/>
        <end position="30"/>
    </location>
</feature>
<dbReference type="Gene3D" id="2.60.40.4070">
    <property type="match status" value="1"/>
</dbReference>
<sequence length="234" mass="24172">MSSPVIGSSTLANINGTASPSKATGTNSGSELNDRFMTLLVTQLKNQDPTNPMDNSQMTAQLAQINTVSGINKLNDSLQAITEQIDAGKALQATALIGKGVMVPGDRILVGNADTTTGAVATTPVGVDLDRAVGDLQVSIKGANGQVVRSFSTGALNAGVHSFTWDGKLEDGSMAASDSTYTVEMKVLDGDSSTSPKVLNYALVNGVMQGDDGVKLDLGFNRSPVTLGEVRQIL</sequence>
<dbReference type="EMBL" id="CP159578">
    <property type="protein sequence ID" value="XCJ77847.1"/>
    <property type="molecule type" value="Genomic_DNA"/>
</dbReference>
<organism evidence="9">
    <name type="scientific">Salinicola endophyticus</name>
    <dbReference type="NCBI Taxonomy" id="1949083"/>
    <lineage>
        <taxon>Bacteria</taxon>
        <taxon>Pseudomonadati</taxon>
        <taxon>Pseudomonadota</taxon>
        <taxon>Gammaproteobacteria</taxon>
        <taxon>Oceanospirillales</taxon>
        <taxon>Halomonadaceae</taxon>
        <taxon>Salinicola</taxon>
    </lineage>
</organism>
<reference evidence="9" key="1">
    <citation type="submission" date="2024-06" db="EMBL/GenBank/DDBJ databases">
        <title>Complete genome of Salinicola endophyticus HNIBRBA4755.</title>
        <authorList>
            <person name="Shin S.Y."/>
            <person name="Kang H."/>
            <person name="Song J."/>
        </authorList>
    </citation>
    <scope>NUCLEOTIDE SEQUENCE</scope>
    <source>
        <strain evidence="9">HNIBRBA4755</strain>
    </source>
</reference>
<gene>
    <name evidence="9" type="ORF">ABV408_10300</name>
</gene>
<keyword evidence="9" id="KW-0966">Cell projection</keyword>
<evidence type="ECO:0000313" key="9">
    <source>
        <dbReference type="EMBL" id="XCJ77847.1"/>
    </source>
</evidence>
<dbReference type="InterPro" id="IPR025965">
    <property type="entry name" value="FlgD/Vpr_Ig-like"/>
</dbReference>
<dbReference type="GO" id="GO:0044781">
    <property type="term" value="P:bacterial-type flagellum organization"/>
    <property type="evidence" value="ECO:0007669"/>
    <property type="project" value="UniProtKB-UniRule"/>
</dbReference>
<evidence type="ECO:0000256" key="6">
    <source>
        <dbReference type="SAM" id="MobiDB-lite"/>
    </source>
</evidence>
<comment type="function">
    <text evidence="4 5">Required for flagellar hook formation. May act as a scaffolding protein.</text>
</comment>
<dbReference type="AlphaFoldDB" id="A0AB74U3E1"/>
<evidence type="ECO:0000256" key="4">
    <source>
        <dbReference type="ARBA" id="ARBA00024746"/>
    </source>
</evidence>
<dbReference type="Pfam" id="PF13861">
    <property type="entry name" value="FLgD_tudor"/>
    <property type="match status" value="1"/>
</dbReference>
<dbReference type="Gene3D" id="2.30.30.910">
    <property type="match status" value="1"/>
</dbReference>
<dbReference type="InterPro" id="IPR025963">
    <property type="entry name" value="FLgD_Tudor"/>
</dbReference>
<evidence type="ECO:0000256" key="3">
    <source>
        <dbReference type="ARBA" id="ARBA00022795"/>
    </source>
</evidence>
<evidence type="ECO:0000256" key="5">
    <source>
        <dbReference type="RuleBase" id="RU362076"/>
    </source>
</evidence>
<evidence type="ECO:0000259" key="8">
    <source>
        <dbReference type="Pfam" id="PF13861"/>
    </source>
</evidence>
<dbReference type="Pfam" id="PF03963">
    <property type="entry name" value="FlgD"/>
    <property type="match status" value="1"/>
</dbReference>
<name>A0AB74U3E1_9GAMM</name>
<dbReference type="RefSeq" id="WP_353978885.1">
    <property type="nucleotide sequence ID" value="NZ_CP159578.1"/>
</dbReference>
<protein>
    <recommendedName>
        <fullName evidence="2 5">Basal-body rod modification protein FlgD</fullName>
    </recommendedName>
</protein>